<dbReference type="PANTHER" id="PTHR11070:SF45">
    <property type="entry name" value="DNA 3'-5' HELICASE"/>
    <property type="match status" value="1"/>
</dbReference>
<evidence type="ECO:0000256" key="3">
    <source>
        <dbReference type="ARBA" id="ARBA00022806"/>
    </source>
</evidence>
<dbReference type="Pfam" id="PF13538">
    <property type="entry name" value="UvrD_C_2"/>
    <property type="match status" value="1"/>
</dbReference>
<dbReference type="PROSITE" id="PS51198">
    <property type="entry name" value="UVRD_HELICASE_ATP_BIND"/>
    <property type="match status" value="1"/>
</dbReference>
<dbReference type="InterPro" id="IPR027417">
    <property type="entry name" value="P-loop_NTPase"/>
</dbReference>
<sequence>MSATPTDTTTSATPTDPVLAAERAHLALAGDCLTGMRAAASAVADAGVDAWASERLGAARAERLRSLAADPGVPPFFGRTDTADETFHIGRRHVRDATGRPVVIDWRAPMSRPFYRASAADPQGLVRRRRFGFSGGELTGYEDELLGAGDEGDGALLRQEIERPRSGPMRDIVATIAPEQDEIVRAPLAESVCVQGAPGTGKTAVGLHRAAYLLYTHGGQLARTGVLVVGPNRAFLRYIEQVLPTLGEVDVEQTTVAGLTGRVPVRAQDRPEVAALKGDARMAQVLERALWGAIAKPADDVLVPLAGRRYRVPVERLKRHVDDLRRRGRVADDQQRLHHAAGRERLALLLAEDARRQKEEAGGSPTDAETRRAARSPEVRAFCDAVWPARDPAGLVADLLTDPAVLARAARGVLTDDEQALLLRPATRSVRTAPWTEADAVLVDEAAGLVERTAGYGHVVVDEAQDLSPMQCRAVARRLAAGSLTVLGDLAQATSPWSPSEWAPTLAGLGRPDTAVRPLTRGYRVPAEVLDYANRLLPAIAPGLPAATAVRREPGALEVRPVADLAGPLADVVTALAAGPGSVGVVCADAAVPGVARALQDAGLPAGVLADDGTAAERVAVVPATLAKGLEFDAVVVADPAAIAAAEPRGLNRLYVVLTRAVSTLVVLHRDDLPALLTA</sequence>
<feature type="domain" description="UvrD-like helicase ATP-binding" evidence="7">
    <location>
        <begin position="175"/>
        <end position="526"/>
    </location>
</feature>
<accession>A0A1I5V3T1</accession>
<feature type="region of interest" description="Disordered" evidence="6">
    <location>
        <begin position="356"/>
        <end position="375"/>
    </location>
</feature>
<evidence type="ECO:0000259" key="7">
    <source>
        <dbReference type="PROSITE" id="PS51198"/>
    </source>
</evidence>
<dbReference type="GO" id="GO:0005829">
    <property type="term" value="C:cytosol"/>
    <property type="evidence" value="ECO:0007669"/>
    <property type="project" value="TreeGrafter"/>
</dbReference>
<dbReference type="GO" id="GO:0000725">
    <property type="term" value="P:recombinational repair"/>
    <property type="evidence" value="ECO:0007669"/>
    <property type="project" value="TreeGrafter"/>
</dbReference>
<keyword evidence="1 5" id="KW-0547">Nucleotide-binding</keyword>
<feature type="binding site" evidence="5">
    <location>
        <begin position="196"/>
        <end position="203"/>
    </location>
    <ligand>
        <name>ATP</name>
        <dbReference type="ChEBI" id="CHEBI:30616"/>
    </ligand>
</feature>
<name>A0A1I5V3T1_9ACTN</name>
<evidence type="ECO:0000256" key="5">
    <source>
        <dbReference type="PROSITE-ProRule" id="PRU00560"/>
    </source>
</evidence>
<keyword evidence="4 5" id="KW-0067">ATP-binding</keyword>
<gene>
    <name evidence="8" type="ORF">SAMN05660464_0524</name>
</gene>
<dbReference type="STRING" id="1523247.SAMN05660464_0524"/>
<evidence type="ECO:0000256" key="6">
    <source>
        <dbReference type="SAM" id="MobiDB-lite"/>
    </source>
</evidence>
<evidence type="ECO:0000256" key="4">
    <source>
        <dbReference type="ARBA" id="ARBA00022840"/>
    </source>
</evidence>
<dbReference type="RefSeq" id="WP_169064734.1">
    <property type="nucleotide sequence ID" value="NZ_FOWQ01000012.1"/>
</dbReference>
<reference evidence="9" key="1">
    <citation type="submission" date="2016-10" db="EMBL/GenBank/DDBJ databases">
        <authorList>
            <person name="Varghese N."/>
            <person name="Submissions S."/>
        </authorList>
    </citation>
    <scope>NUCLEOTIDE SEQUENCE [LARGE SCALE GENOMIC DNA]</scope>
    <source>
        <strain evidence="9">DSM 44208</strain>
    </source>
</reference>
<dbReference type="Proteomes" id="UP000198857">
    <property type="component" value="Unassembled WGS sequence"/>
</dbReference>
<dbReference type="InterPro" id="IPR014016">
    <property type="entry name" value="UvrD-like_ATP-bd"/>
</dbReference>
<dbReference type="SUPFAM" id="SSF52540">
    <property type="entry name" value="P-loop containing nucleoside triphosphate hydrolases"/>
    <property type="match status" value="1"/>
</dbReference>
<dbReference type="GO" id="GO:0016787">
    <property type="term" value="F:hydrolase activity"/>
    <property type="evidence" value="ECO:0007669"/>
    <property type="project" value="UniProtKB-UniRule"/>
</dbReference>
<dbReference type="GO" id="GO:0005524">
    <property type="term" value="F:ATP binding"/>
    <property type="evidence" value="ECO:0007669"/>
    <property type="project" value="UniProtKB-UniRule"/>
</dbReference>
<dbReference type="GO" id="GO:0043138">
    <property type="term" value="F:3'-5' DNA helicase activity"/>
    <property type="evidence" value="ECO:0007669"/>
    <property type="project" value="TreeGrafter"/>
</dbReference>
<evidence type="ECO:0000313" key="8">
    <source>
        <dbReference type="EMBL" id="SFQ02214.1"/>
    </source>
</evidence>
<organism evidence="8 9">
    <name type="scientific">Geodermatophilus dictyosporus</name>
    <dbReference type="NCBI Taxonomy" id="1523247"/>
    <lineage>
        <taxon>Bacteria</taxon>
        <taxon>Bacillati</taxon>
        <taxon>Actinomycetota</taxon>
        <taxon>Actinomycetes</taxon>
        <taxon>Geodermatophilales</taxon>
        <taxon>Geodermatophilaceae</taxon>
        <taxon>Geodermatophilus</taxon>
    </lineage>
</organism>
<dbReference type="AlphaFoldDB" id="A0A1I5V3T1"/>
<dbReference type="PANTHER" id="PTHR11070">
    <property type="entry name" value="UVRD / RECB / PCRA DNA HELICASE FAMILY MEMBER"/>
    <property type="match status" value="1"/>
</dbReference>
<keyword evidence="3 5" id="KW-0347">Helicase</keyword>
<keyword evidence="9" id="KW-1185">Reference proteome</keyword>
<protein>
    <submittedName>
        <fullName evidence="8">DNA helicase IV</fullName>
    </submittedName>
</protein>
<evidence type="ECO:0000256" key="1">
    <source>
        <dbReference type="ARBA" id="ARBA00022741"/>
    </source>
</evidence>
<evidence type="ECO:0000256" key="2">
    <source>
        <dbReference type="ARBA" id="ARBA00022801"/>
    </source>
</evidence>
<dbReference type="InterPro" id="IPR027785">
    <property type="entry name" value="UvrD-like_helicase_C"/>
</dbReference>
<dbReference type="Pfam" id="PF13245">
    <property type="entry name" value="AAA_19"/>
    <property type="match status" value="1"/>
</dbReference>
<evidence type="ECO:0000313" key="9">
    <source>
        <dbReference type="Proteomes" id="UP000198857"/>
    </source>
</evidence>
<dbReference type="InterPro" id="IPR000212">
    <property type="entry name" value="DNA_helicase_UvrD/REP"/>
</dbReference>
<dbReference type="EMBL" id="FOWQ01000012">
    <property type="protein sequence ID" value="SFQ02214.1"/>
    <property type="molecule type" value="Genomic_DNA"/>
</dbReference>
<dbReference type="Gene3D" id="3.40.50.300">
    <property type="entry name" value="P-loop containing nucleotide triphosphate hydrolases"/>
    <property type="match status" value="2"/>
</dbReference>
<keyword evidence="2 5" id="KW-0378">Hydrolase</keyword>
<proteinExistence type="predicted"/>
<dbReference type="GO" id="GO:0003677">
    <property type="term" value="F:DNA binding"/>
    <property type="evidence" value="ECO:0007669"/>
    <property type="project" value="InterPro"/>
</dbReference>